<dbReference type="InterPro" id="IPR036061">
    <property type="entry name" value="CheW-like_dom_sf"/>
</dbReference>
<dbReference type="SMART" id="SM00260">
    <property type="entry name" value="CheW"/>
    <property type="match status" value="1"/>
</dbReference>
<dbReference type="Gene3D" id="2.40.50.180">
    <property type="entry name" value="CheA-289, Domain 4"/>
    <property type="match status" value="1"/>
</dbReference>
<gene>
    <name evidence="2" type="ORF">ACFOUV_08780</name>
</gene>
<evidence type="ECO:0000313" key="3">
    <source>
        <dbReference type="Proteomes" id="UP001595772"/>
    </source>
</evidence>
<name>A0ABV8GYC8_9BACI</name>
<reference evidence="3" key="1">
    <citation type="journal article" date="2019" name="Int. J. Syst. Evol. Microbiol.">
        <title>The Global Catalogue of Microorganisms (GCM) 10K type strain sequencing project: providing services to taxonomists for standard genome sequencing and annotation.</title>
        <authorList>
            <consortium name="The Broad Institute Genomics Platform"/>
            <consortium name="The Broad Institute Genome Sequencing Center for Infectious Disease"/>
            <person name="Wu L."/>
            <person name="Ma J."/>
        </authorList>
    </citation>
    <scope>NUCLEOTIDE SEQUENCE [LARGE SCALE GENOMIC DNA]</scope>
    <source>
        <strain evidence="3">IBRC-M 10703</strain>
    </source>
</reference>
<dbReference type="Proteomes" id="UP001595772">
    <property type="component" value="Unassembled WGS sequence"/>
</dbReference>
<dbReference type="PROSITE" id="PS50851">
    <property type="entry name" value="CHEW"/>
    <property type="match status" value="1"/>
</dbReference>
<dbReference type="EMBL" id="JBHSAO010000006">
    <property type="protein sequence ID" value="MFC4023886.1"/>
    <property type="molecule type" value="Genomic_DNA"/>
</dbReference>
<comment type="caution">
    <text evidence="2">The sequence shown here is derived from an EMBL/GenBank/DDBJ whole genome shotgun (WGS) entry which is preliminary data.</text>
</comment>
<dbReference type="InterPro" id="IPR002545">
    <property type="entry name" value="CheW-lke_dom"/>
</dbReference>
<dbReference type="Gene3D" id="2.30.30.40">
    <property type="entry name" value="SH3 Domains"/>
    <property type="match status" value="1"/>
</dbReference>
<evidence type="ECO:0000259" key="1">
    <source>
        <dbReference type="PROSITE" id="PS50851"/>
    </source>
</evidence>
<protein>
    <submittedName>
        <fullName evidence="2">Chemotaxis protein CheW</fullName>
    </submittedName>
</protein>
<dbReference type="SUPFAM" id="SSF50341">
    <property type="entry name" value="CheW-like"/>
    <property type="match status" value="1"/>
</dbReference>
<dbReference type="InterPro" id="IPR039315">
    <property type="entry name" value="CheW"/>
</dbReference>
<dbReference type="PANTHER" id="PTHR22617:SF23">
    <property type="entry name" value="CHEMOTAXIS PROTEIN CHEW"/>
    <property type="match status" value="1"/>
</dbReference>
<sequence>MEEITKFIVFKLKEQSFGVNIQQVISIERVQDITEVPRTSEFIKGVTGLRGETTPIIDLKERLLIAETETTDDSRILVVSVQDMQVGLIVDAATEVMDIDHEMIQAAPRLVGGVKDTFIKGVAKVDSHLLILLDLDRIVDFEETNELREVVFDDEEV</sequence>
<organism evidence="2 3">
    <name type="scientific">Oceanobacillus longus</name>
    <dbReference type="NCBI Taxonomy" id="930120"/>
    <lineage>
        <taxon>Bacteria</taxon>
        <taxon>Bacillati</taxon>
        <taxon>Bacillota</taxon>
        <taxon>Bacilli</taxon>
        <taxon>Bacillales</taxon>
        <taxon>Bacillaceae</taxon>
        <taxon>Oceanobacillus</taxon>
    </lineage>
</organism>
<dbReference type="Pfam" id="PF01584">
    <property type="entry name" value="CheW"/>
    <property type="match status" value="1"/>
</dbReference>
<dbReference type="PANTHER" id="PTHR22617">
    <property type="entry name" value="CHEMOTAXIS SENSOR HISTIDINE KINASE-RELATED"/>
    <property type="match status" value="1"/>
</dbReference>
<accession>A0ABV8GYC8</accession>
<evidence type="ECO:0000313" key="2">
    <source>
        <dbReference type="EMBL" id="MFC4023886.1"/>
    </source>
</evidence>
<proteinExistence type="predicted"/>
<keyword evidence="3" id="KW-1185">Reference proteome</keyword>
<feature type="domain" description="CheW-like" evidence="1">
    <location>
        <begin position="4"/>
        <end position="144"/>
    </location>
</feature>
<dbReference type="RefSeq" id="WP_379496384.1">
    <property type="nucleotide sequence ID" value="NZ_JBHSAO010000006.1"/>
</dbReference>